<feature type="chain" id="PRO_5029579159" evidence="2">
    <location>
        <begin position="23"/>
        <end position="268"/>
    </location>
</feature>
<dbReference type="GeneID" id="100680515"/>
<evidence type="ECO:0000256" key="1">
    <source>
        <dbReference type="SAM" id="MobiDB-lite"/>
    </source>
</evidence>
<keyword evidence="4" id="KW-1185">Reference proteome</keyword>
<name>A0A7M7H1U7_NASVI</name>
<evidence type="ECO:0000313" key="3">
    <source>
        <dbReference type="EnsemblMetazoa" id="XP_008203622"/>
    </source>
</evidence>
<evidence type="ECO:0000256" key="2">
    <source>
        <dbReference type="SAM" id="SignalP"/>
    </source>
</evidence>
<protein>
    <submittedName>
        <fullName evidence="3">Uncharacterized protein</fullName>
    </submittedName>
</protein>
<feature type="region of interest" description="Disordered" evidence="1">
    <location>
        <begin position="185"/>
        <end position="204"/>
    </location>
</feature>
<evidence type="ECO:0000313" key="4">
    <source>
        <dbReference type="Proteomes" id="UP000002358"/>
    </source>
</evidence>
<accession>A0A7M7H1U7</accession>
<proteinExistence type="predicted"/>
<dbReference type="SMR" id="A0A7M7H1U7"/>
<dbReference type="InParanoid" id="A0A7M7H1U7"/>
<sequence>MRFTYIRRLFALILSLLGAVLGIAAVFIAPSTSDVLSDEKSRPKKCNDNKNPKIVVQDPDNNIVHADVHHVNDPIKYYGDSTVLDIFNNLKTEVMNLLDSTAVRMFIPDAESSNTTTIYEDAESEFVPKNPQPAATEPSKEPINFVPDTTIYNSLPNENINTSCSQKKRVTKKIRKILSGLTGRSEVHNPKAESTAVIDSNRSENDRSGVILSIKNPTTPVRRVFSKWTNLLRIKNNSTKDTEHTSRRAQWCDLHDGDCNNNNITLYF</sequence>
<dbReference type="Proteomes" id="UP000002358">
    <property type="component" value="Chromosome 1"/>
</dbReference>
<dbReference type="RefSeq" id="XP_008203622.1">
    <property type="nucleotide sequence ID" value="XM_008205400.3"/>
</dbReference>
<keyword evidence="2" id="KW-0732">Signal</keyword>
<dbReference type="AlphaFoldDB" id="A0A7M7H1U7"/>
<dbReference type="EnsemblMetazoa" id="XM_008205400">
    <property type="protein sequence ID" value="XP_008203622"/>
    <property type="gene ID" value="LOC100680515"/>
</dbReference>
<organism evidence="3 4">
    <name type="scientific">Nasonia vitripennis</name>
    <name type="common">Parasitic wasp</name>
    <dbReference type="NCBI Taxonomy" id="7425"/>
    <lineage>
        <taxon>Eukaryota</taxon>
        <taxon>Metazoa</taxon>
        <taxon>Ecdysozoa</taxon>
        <taxon>Arthropoda</taxon>
        <taxon>Hexapoda</taxon>
        <taxon>Insecta</taxon>
        <taxon>Pterygota</taxon>
        <taxon>Neoptera</taxon>
        <taxon>Endopterygota</taxon>
        <taxon>Hymenoptera</taxon>
        <taxon>Apocrita</taxon>
        <taxon>Proctotrupomorpha</taxon>
        <taxon>Chalcidoidea</taxon>
        <taxon>Pteromalidae</taxon>
        <taxon>Pteromalinae</taxon>
        <taxon>Nasonia</taxon>
    </lineage>
</organism>
<reference evidence="3" key="1">
    <citation type="submission" date="2021-01" db="UniProtKB">
        <authorList>
            <consortium name="EnsemblMetazoa"/>
        </authorList>
    </citation>
    <scope>IDENTIFICATION</scope>
</reference>
<feature type="signal peptide" evidence="2">
    <location>
        <begin position="1"/>
        <end position="22"/>
    </location>
</feature>